<evidence type="ECO:0000313" key="1">
    <source>
        <dbReference type="EMBL" id="ACL20913.1"/>
    </source>
</evidence>
<evidence type="ECO:0000313" key="2">
    <source>
        <dbReference type="Proteomes" id="UP000007726"/>
    </source>
</evidence>
<dbReference type="HOGENOM" id="CLU_2860386_0_0_9"/>
<proteinExistence type="predicted"/>
<accession>B8FXJ4</accession>
<dbReference type="EMBL" id="CP001336">
    <property type="protein sequence ID" value="ACL20913.1"/>
    <property type="molecule type" value="Genomic_DNA"/>
</dbReference>
<dbReference type="AlphaFoldDB" id="B8FXJ4"/>
<dbReference type="Proteomes" id="UP000007726">
    <property type="component" value="Chromosome"/>
</dbReference>
<name>B8FXJ4_DESHD</name>
<organism evidence="1 2">
    <name type="scientific">Desulfitobacterium hafniense (strain DSM 10664 / DCB-2)</name>
    <dbReference type="NCBI Taxonomy" id="272564"/>
    <lineage>
        <taxon>Bacteria</taxon>
        <taxon>Bacillati</taxon>
        <taxon>Bacillota</taxon>
        <taxon>Clostridia</taxon>
        <taxon>Eubacteriales</taxon>
        <taxon>Desulfitobacteriaceae</taxon>
        <taxon>Desulfitobacterium</taxon>
    </lineage>
</organism>
<reference evidence="1 2" key="1">
    <citation type="journal article" date="2012" name="BMC Microbiol.">
        <title>Genome sequence of Desulfitobacterium hafniense DCB-2, a Gram-positive anaerobe capable of dehalogenation and metal reduction.</title>
        <authorList>
            <person name="Kim S.H."/>
            <person name="Harzman C."/>
            <person name="Davis J.K."/>
            <person name="Hutcheson R."/>
            <person name="Broderick J.B."/>
            <person name="Marsh T.L."/>
            <person name="Tiedje J.M."/>
        </authorList>
    </citation>
    <scope>NUCLEOTIDE SEQUENCE [LARGE SCALE GENOMIC DNA]</scope>
    <source>
        <strain evidence="2">DSM 10664 / DCB-2</strain>
    </source>
</reference>
<dbReference type="RefSeq" id="WP_015944281.1">
    <property type="nucleotide sequence ID" value="NC_011830.1"/>
</dbReference>
<gene>
    <name evidence="1" type="ordered locus">Dhaf_2890</name>
</gene>
<sequence>MKEVGDEVTPLCFIAITRKGVNPRLTEAQKRAYIIVDNRLAMNAGRPSHLFAQACLAWQKGQHE</sequence>
<protein>
    <submittedName>
        <fullName evidence="1">Uncharacterized protein</fullName>
    </submittedName>
</protein>
<dbReference type="KEGG" id="dhd:Dhaf_2890"/>